<evidence type="ECO:0000313" key="6">
    <source>
        <dbReference type="Proteomes" id="UP001162905"/>
    </source>
</evidence>
<dbReference type="InterPro" id="IPR010982">
    <property type="entry name" value="Lambda_DNA-bd_dom_sf"/>
</dbReference>
<dbReference type="CDD" id="cd00093">
    <property type="entry name" value="HTH_XRE"/>
    <property type="match status" value="1"/>
</dbReference>
<dbReference type="PANTHER" id="PTHR40661">
    <property type="match status" value="1"/>
</dbReference>
<dbReference type="SUPFAM" id="SSF51306">
    <property type="entry name" value="LexA/Signal peptidase"/>
    <property type="match status" value="1"/>
</dbReference>
<evidence type="ECO:0000256" key="2">
    <source>
        <dbReference type="ARBA" id="ARBA00023125"/>
    </source>
</evidence>
<dbReference type="SMART" id="SM00530">
    <property type="entry name" value="HTH_XRE"/>
    <property type="match status" value="1"/>
</dbReference>
<keyword evidence="2" id="KW-0238">DNA-binding</keyword>
<feature type="domain" description="HTH cro/C1-type" evidence="4">
    <location>
        <begin position="36"/>
        <end position="85"/>
    </location>
</feature>
<dbReference type="Proteomes" id="UP001162905">
    <property type="component" value="Unassembled WGS sequence"/>
</dbReference>
<keyword evidence="6" id="KW-1185">Reference proteome</keyword>
<dbReference type="Gene3D" id="2.10.109.10">
    <property type="entry name" value="Umud Fragment, subunit A"/>
    <property type="match status" value="1"/>
</dbReference>
<gene>
    <name evidence="5" type="ORF">L4G47_00070</name>
</gene>
<sequence>MNTRIRRELDPHELEECRKLNAIYQLRKAEAKADGRNLTQSDIGDACGWASGQSVFNQLVNGRLALNVDNLIKLSKALNFAPSEVSPRLAKTIDQIAEMSDQVKNSNGTAMMVKLGASGDYGLLRLAETTSEESNVGGVYAAHKPHRIPVVGKAMLGHDGFFEALDYPPGHGDGFLEIYSSDAEAYGLRVVGNSMMPRIKNNEFVLIEPGREFVSGDEVLVRTRSGQAMIKEFIYHRDGQYRFDSVNKDFEPFFVPDEDILSVQYVAAIIKSSRFIAN</sequence>
<dbReference type="Gene3D" id="1.10.260.40">
    <property type="entry name" value="lambda repressor-like DNA-binding domains"/>
    <property type="match status" value="1"/>
</dbReference>
<dbReference type="PANTHER" id="PTHR40661:SF3">
    <property type="entry name" value="FELS-1 PROPHAGE TRANSCRIPTIONAL REGULATOR"/>
    <property type="match status" value="1"/>
</dbReference>
<proteinExistence type="predicted"/>
<evidence type="ECO:0000313" key="5">
    <source>
        <dbReference type="EMBL" id="MCF7540616.1"/>
    </source>
</evidence>
<dbReference type="CDD" id="cd06529">
    <property type="entry name" value="S24_LexA-like"/>
    <property type="match status" value="1"/>
</dbReference>
<dbReference type="SUPFAM" id="SSF47413">
    <property type="entry name" value="lambda repressor-like DNA-binding domains"/>
    <property type="match status" value="1"/>
</dbReference>
<dbReference type="EMBL" id="JAKJXH010000001">
    <property type="protein sequence ID" value="MCF7540616.1"/>
    <property type="molecule type" value="Genomic_DNA"/>
</dbReference>
<reference evidence="5" key="1">
    <citation type="submission" date="2022-01" db="EMBL/GenBank/DDBJ databases">
        <title>Pseudomonas sp. nov. isolated from Antarctic regolith.</title>
        <authorList>
            <person name="Novakova D."/>
            <person name="Sedlar K."/>
        </authorList>
    </citation>
    <scope>NUCLEOTIDE SEQUENCE</scope>
    <source>
        <strain evidence="5">P2647</strain>
    </source>
</reference>
<dbReference type="InterPro" id="IPR039418">
    <property type="entry name" value="LexA-like"/>
</dbReference>
<dbReference type="PROSITE" id="PS50943">
    <property type="entry name" value="HTH_CROC1"/>
    <property type="match status" value="1"/>
</dbReference>
<accession>A0ABS9I0D7</accession>
<keyword evidence="1" id="KW-0805">Transcription regulation</keyword>
<keyword evidence="3" id="KW-0804">Transcription</keyword>
<evidence type="ECO:0000256" key="3">
    <source>
        <dbReference type="ARBA" id="ARBA00023163"/>
    </source>
</evidence>
<dbReference type="InterPro" id="IPR015927">
    <property type="entry name" value="Peptidase_S24_S26A/B/C"/>
</dbReference>
<dbReference type="Pfam" id="PF00717">
    <property type="entry name" value="Peptidase_S24"/>
    <property type="match status" value="1"/>
</dbReference>
<evidence type="ECO:0000259" key="4">
    <source>
        <dbReference type="PROSITE" id="PS50943"/>
    </source>
</evidence>
<dbReference type="RefSeq" id="WP_237249950.1">
    <property type="nucleotide sequence ID" value="NZ_JAKJXH010000001.1"/>
</dbReference>
<comment type="caution">
    <text evidence="5">The sequence shown here is derived from an EMBL/GenBank/DDBJ whole genome shotgun (WGS) entry which is preliminary data.</text>
</comment>
<protein>
    <submittedName>
        <fullName evidence="5">Helix-turn-helix transcriptional regulator</fullName>
    </submittedName>
</protein>
<organism evidence="5 6">
    <name type="scientific">Pseudomonas petrae</name>
    <dbReference type="NCBI Taxonomy" id="2912190"/>
    <lineage>
        <taxon>Bacteria</taxon>
        <taxon>Pseudomonadati</taxon>
        <taxon>Pseudomonadota</taxon>
        <taxon>Gammaproteobacteria</taxon>
        <taxon>Pseudomonadales</taxon>
        <taxon>Pseudomonadaceae</taxon>
        <taxon>Pseudomonas</taxon>
    </lineage>
</organism>
<dbReference type="InterPro" id="IPR001387">
    <property type="entry name" value="Cro/C1-type_HTH"/>
</dbReference>
<name>A0ABS9I0D7_9PSED</name>
<dbReference type="InterPro" id="IPR036286">
    <property type="entry name" value="LexA/Signal_pep-like_sf"/>
</dbReference>
<evidence type="ECO:0000256" key="1">
    <source>
        <dbReference type="ARBA" id="ARBA00023015"/>
    </source>
</evidence>